<gene>
    <name evidence="1" type="ORF">SAMN05444410_10896</name>
</gene>
<keyword evidence="2" id="KW-1185">Reference proteome</keyword>
<dbReference type="Proteomes" id="UP000198711">
    <property type="component" value="Unassembled WGS sequence"/>
</dbReference>
<reference evidence="1 2" key="1">
    <citation type="submission" date="2016-10" db="EMBL/GenBank/DDBJ databases">
        <authorList>
            <person name="Varghese N."/>
            <person name="Submissions S."/>
        </authorList>
    </citation>
    <scope>NUCLEOTIDE SEQUENCE [LARGE SCALE GENOMIC DNA]</scope>
    <source>
        <strain evidence="1 2">DSM 25353</strain>
    </source>
</reference>
<protein>
    <submittedName>
        <fullName evidence="1">YD repeat-containing protein</fullName>
    </submittedName>
</protein>
<dbReference type="EMBL" id="FNNO01000008">
    <property type="protein sequence ID" value="SDX03472.1"/>
    <property type="molecule type" value="Genomic_DNA"/>
</dbReference>
<comment type="caution">
    <text evidence="1">The sequence shown here is derived from an EMBL/GenBank/DDBJ whole genome shotgun (WGS) entry which is preliminary data.</text>
</comment>
<organism evidence="1 2">
    <name type="scientific">Hydrobacter penzbergensis</name>
    <dbReference type="NCBI Taxonomy" id="1235997"/>
    <lineage>
        <taxon>Bacteria</taxon>
        <taxon>Pseudomonadati</taxon>
        <taxon>Bacteroidota</taxon>
        <taxon>Chitinophagia</taxon>
        <taxon>Chitinophagales</taxon>
        <taxon>Chitinophagaceae</taxon>
        <taxon>Hydrobacter</taxon>
    </lineage>
</organism>
<dbReference type="Gene3D" id="2.180.10.10">
    <property type="entry name" value="RHS repeat-associated core"/>
    <property type="match status" value="1"/>
</dbReference>
<evidence type="ECO:0000313" key="2">
    <source>
        <dbReference type="Proteomes" id="UP000198711"/>
    </source>
</evidence>
<sequence length="277" mass="31884">MKGLQLLALLALIHTGCFAQYYYNDLVSIQQGAAQYKILRNNKVKTFKVVSYDADDQPAEGFSLEQEISLDGKKITITDASISGKKSVTVNTYELGRLKKAVASGNRIENKTDYQYDDKGRLIKITLTTSDTSMKYTSVETHEWVYDEKGQPASMLRVKSGTDSTFVSFVRDEQGNIAEEHWKRKGSAPEVYYYYYNAKNELTDIVRYNSKLKKLLPDFLFEYDNTGRLSQMTQVLLGNNNYYTWKYTYNEKGLKQKESCFDKSQKKAGTIEYVYTY</sequence>
<name>A0A8X8LEL5_9BACT</name>
<proteinExistence type="predicted"/>
<evidence type="ECO:0000313" key="1">
    <source>
        <dbReference type="EMBL" id="SDX03472.1"/>
    </source>
</evidence>
<dbReference type="AlphaFoldDB" id="A0A8X8LEL5"/>
<accession>A0A8X8LEL5</accession>
<dbReference type="RefSeq" id="WP_092723927.1">
    <property type="nucleotide sequence ID" value="NZ_FNNO01000008.1"/>
</dbReference>